<dbReference type="EMBL" id="JAGPYM010000007">
    <property type="protein sequence ID" value="KAH6892283.1"/>
    <property type="molecule type" value="Genomic_DNA"/>
</dbReference>
<feature type="domain" description="DUF6594" evidence="3">
    <location>
        <begin position="73"/>
        <end position="294"/>
    </location>
</feature>
<proteinExistence type="predicted"/>
<dbReference type="AlphaFoldDB" id="A0A9P8W8G9"/>
<feature type="region of interest" description="Disordered" evidence="1">
    <location>
        <begin position="14"/>
        <end position="55"/>
    </location>
</feature>
<keyword evidence="5" id="KW-1185">Reference proteome</keyword>
<dbReference type="Proteomes" id="UP000777438">
    <property type="component" value="Unassembled WGS sequence"/>
</dbReference>
<gene>
    <name evidence="4" type="ORF">B0T10DRAFT_483522</name>
</gene>
<accession>A0A9P8W8G9</accession>
<evidence type="ECO:0000256" key="2">
    <source>
        <dbReference type="SAM" id="Phobius"/>
    </source>
</evidence>
<evidence type="ECO:0000256" key="1">
    <source>
        <dbReference type="SAM" id="MobiDB-lite"/>
    </source>
</evidence>
<feature type="transmembrane region" description="Helical" evidence="2">
    <location>
        <begin position="260"/>
        <end position="278"/>
    </location>
</feature>
<evidence type="ECO:0000313" key="4">
    <source>
        <dbReference type="EMBL" id="KAH6892283.1"/>
    </source>
</evidence>
<keyword evidence="2" id="KW-0812">Transmembrane</keyword>
<keyword evidence="2" id="KW-0472">Membrane</keyword>
<name>A0A9P8W8G9_9HYPO</name>
<reference evidence="4 5" key="1">
    <citation type="journal article" date="2021" name="Nat. Commun.">
        <title>Genetic determinants of endophytism in the Arabidopsis root mycobiome.</title>
        <authorList>
            <person name="Mesny F."/>
            <person name="Miyauchi S."/>
            <person name="Thiergart T."/>
            <person name="Pickel B."/>
            <person name="Atanasova L."/>
            <person name="Karlsson M."/>
            <person name="Huettel B."/>
            <person name="Barry K.W."/>
            <person name="Haridas S."/>
            <person name="Chen C."/>
            <person name="Bauer D."/>
            <person name="Andreopoulos W."/>
            <person name="Pangilinan J."/>
            <person name="LaButti K."/>
            <person name="Riley R."/>
            <person name="Lipzen A."/>
            <person name="Clum A."/>
            <person name="Drula E."/>
            <person name="Henrissat B."/>
            <person name="Kohler A."/>
            <person name="Grigoriev I.V."/>
            <person name="Martin F.M."/>
            <person name="Hacquard S."/>
        </authorList>
    </citation>
    <scope>NUCLEOTIDE SEQUENCE [LARGE SCALE GENOMIC DNA]</scope>
    <source>
        <strain evidence="4 5">MPI-CAGE-CH-0241</strain>
    </source>
</reference>
<dbReference type="InterPro" id="IPR046529">
    <property type="entry name" value="DUF6594"/>
</dbReference>
<dbReference type="Pfam" id="PF20237">
    <property type="entry name" value="DUF6594"/>
    <property type="match status" value="1"/>
</dbReference>
<dbReference type="OrthoDB" id="5079013at2759"/>
<evidence type="ECO:0000313" key="5">
    <source>
        <dbReference type="Proteomes" id="UP000777438"/>
    </source>
</evidence>
<evidence type="ECO:0000259" key="3">
    <source>
        <dbReference type="Pfam" id="PF20237"/>
    </source>
</evidence>
<feature type="transmembrane region" description="Helical" evidence="2">
    <location>
        <begin position="233"/>
        <end position="254"/>
    </location>
</feature>
<organism evidence="4 5">
    <name type="scientific">Thelonectria olida</name>
    <dbReference type="NCBI Taxonomy" id="1576542"/>
    <lineage>
        <taxon>Eukaryota</taxon>
        <taxon>Fungi</taxon>
        <taxon>Dikarya</taxon>
        <taxon>Ascomycota</taxon>
        <taxon>Pezizomycotina</taxon>
        <taxon>Sordariomycetes</taxon>
        <taxon>Hypocreomycetidae</taxon>
        <taxon>Hypocreales</taxon>
        <taxon>Nectriaceae</taxon>
        <taxon>Thelonectria</taxon>
    </lineage>
</organism>
<protein>
    <recommendedName>
        <fullName evidence="3">DUF6594 domain-containing protein</fullName>
    </recommendedName>
</protein>
<comment type="caution">
    <text evidence="4">The sequence shown here is derived from an EMBL/GenBank/DDBJ whole genome shotgun (WGS) entry which is preliminary data.</text>
</comment>
<sequence>MSFHVLSAMNICGRHKRSDEDHRPPGETVTTSTSDKEDVAVNDDDPEAGMRVPTEPRAHIRGRGVVNLAVRAENDISYALTRRFGGQAAYCLFQQGIQIAKIWKKIRSGGQDDSRSAQLTQDLQDKLHAYYQFLDLTHKINGLPRPDRKLLEHHLNTAKLELDEDERCFLASVFDEWVPAYPMEPLEQRISLLPHYEFFRRIFPPRSRQTMTDTDIEELEYSSKSLEFATWTVFRLICAALAVVPVTVQALGVASTTGNVVTYIVSVLILIAVVPFFVRNHSAQLFLILAYAAVVGNNVRG</sequence>
<keyword evidence="2" id="KW-1133">Transmembrane helix</keyword>